<dbReference type="Pfam" id="PF06580">
    <property type="entry name" value="His_kinase"/>
    <property type="match status" value="1"/>
</dbReference>
<evidence type="ECO:0000256" key="3">
    <source>
        <dbReference type="ARBA" id="ARBA00012438"/>
    </source>
</evidence>
<evidence type="ECO:0000256" key="10">
    <source>
        <dbReference type="ARBA" id="ARBA00022840"/>
    </source>
</evidence>
<dbReference type="GO" id="GO:0004673">
    <property type="term" value="F:protein histidine kinase activity"/>
    <property type="evidence" value="ECO:0007669"/>
    <property type="project" value="UniProtKB-EC"/>
</dbReference>
<evidence type="ECO:0000256" key="9">
    <source>
        <dbReference type="ARBA" id="ARBA00022777"/>
    </source>
</evidence>
<dbReference type="Pfam" id="PF00672">
    <property type="entry name" value="HAMP"/>
    <property type="match status" value="1"/>
</dbReference>
<comment type="catalytic activity">
    <reaction evidence="1">
        <text>ATP + protein L-histidine = ADP + protein N-phospho-L-histidine.</text>
        <dbReference type="EC" id="2.7.13.3"/>
    </reaction>
</comment>
<dbReference type="Gene3D" id="3.30.565.10">
    <property type="entry name" value="Histidine kinase-like ATPase, C-terminal domain"/>
    <property type="match status" value="1"/>
</dbReference>
<dbReference type="InterPro" id="IPR010559">
    <property type="entry name" value="Sig_transdc_His_kin_internal"/>
</dbReference>
<keyword evidence="12" id="KW-0902">Two-component regulatory system</keyword>
<dbReference type="PROSITE" id="PS50109">
    <property type="entry name" value="HIS_KIN"/>
    <property type="match status" value="1"/>
</dbReference>
<evidence type="ECO:0000256" key="4">
    <source>
        <dbReference type="ARBA" id="ARBA00022475"/>
    </source>
</evidence>
<evidence type="ECO:0000256" key="7">
    <source>
        <dbReference type="ARBA" id="ARBA00022692"/>
    </source>
</evidence>
<evidence type="ECO:0000256" key="6">
    <source>
        <dbReference type="ARBA" id="ARBA00022679"/>
    </source>
</evidence>
<evidence type="ECO:0000256" key="8">
    <source>
        <dbReference type="ARBA" id="ARBA00022741"/>
    </source>
</evidence>
<dbReference type="PROSITE" id="PS50885">
    <property type="entry name" value="HAMP"/>
    <property type="match status" value="1"/>
</dbReference>
<dbReference type="InterPro" id="IPR003660">
    <property type="entry name" value="HAMP_dom"/>
</dbReference>
<evidence type="ECO:0000313" key="18">
    <source>
        <dbReference type="Proteomes" id="UP001580346"/>
    </source>
</evidence>
<evidence type="ECO:0000256" key="13">
    <source>
        <dbReference type="ARBA" id="ARBA00023136"/>
    </source>
</evidence>
<evidence type="ECO:0000259" key="16">
    <source>
        <dbReference type="PROSITE" id="PS50885"/>
    </source>
</evidence>
<evidence type="ECO:0000256" key="14">
    <source>
        <dbReference type="SAM" id="Phobius"/>
    </source>
</evidence>
<protein>
    <recommendedName>
        <fullName evidence="3">histidine kinase</fullName>
        <ecNumber evidence="3">2.7.13.3</ecNumber>
    </recommendedName>
</protein>
<dbReference type="InterPro" id="IPR050640">
    <property type="entry name" value="Bact_2-comp_sensor_kinase"/>
</dbReference>
<evidence type="ECO:0000256" key="12">
    <source>
        <dbReference type="ARBA" id="ARBA00023012"/>
    </source>
</evidence>
<dbReference type="EC" id="2.7.13.3" evidence="3"/>
<dbReference type="CDD" id="cd18774">
    <property type="entry name" value="PDC2_HK_sensor"/>
    <property type="match status" value="1"/>
</dbReference>
<organism evidence="17 18">
    <name type="scientific">Paenibacillus enshidis</name>
    <dbReference type="NCBI Taxonomy" id="1458439"/>
    <lineage>
        <taxon>Bacteria</taxon>
        <taxon>Bacillati</taxon>
        <taxon>Bacillota</taxon>
        <taxon>Bacilli</taxon>
        <taxon>Bacillales</taxon>
        <taxon>Paenibacillaceae</taxon>
        <taxon>Paenibacillus</taxon>
    </lineage>
</organism>
<proteinExistence type="predicted"/>
<evidence type="ECO:0000259" key="15">
    <source>
        <dbReference type="PROSITE" id="PS50109"/>
    </source>
</evidence>
<dbReference type="SUPFAM" id="SSF158472">
    <property type="entry name" value="HAMP domain-like"/>
    <property type="match status" value="1"/>
</dbReference>
<keyword evidence="7 14" id="KW-0812">Transmembrane</keyword>
<keyword evidence="11 14" id="KW-1133">Transmembrane helix</keyword>
<dbReference type="EMBL" id="JBHHMI010000001">
    <property type="protein sequence ID" value="MFB5265290.1"/>
    <property type="molecule type" value="Genomic_DNA"/>
</dbReference>
<dbReference type="SMART" id="SM00387">
    <property type="entry name" value="HATPase_c"/>
    <property type="match status" value="1"/>
</dbReference>
<accession>A0ABV5AMD0</accession>
<dbReference type="CDD" id="cd06225">
    <property type="entry name" value="HAMP"/>
    <property type="match status" value="1"/>
</dbReference>
<feature type="domain" description="Histidine kinase" evidence="15">
    <location>
        <begin position="374"/>
        <end position="621"/>
    </location>
</feature>
<keyword evidence="8" id="KW-0547">Nucleotide-binding</keyword>
<comment type="subcellular location">
    <subcellularLocation>
        <location evidence="2">Cell membrane</location>
        <topology evidence="2">Multi-pass membrane protein</topology>
    </subcellularLocation>
</comment>
<keyword evidence="10" id="KW-0067">ATP-binding</keyword>
<dbReference type="Gene3D" id="6.10.340.10">
    <property type="match status" value="1"/>
</dbReference>
<feature type="transmembrane region" description="Helical" evidence="14">
    <location>
        <begin position="319"/>
        <end position="342"/>
    </location>
</feature>
<dbReference type="InterPro" id="IPR005467">
    <property type="entry name" value="His_kinase_dom"/>
</dbReference>
<name>A0ABV5AMD0_9BACL</name>
<dbReference type="SUPFAM" id="SSF55874">
    <property type="entry name" value="ATPase domain of HSP90 chaperone/DNA topoisomerase II/histidine kinase"/>
    <property type="match status" value="1"/>
</dbReference>
<keyword evidence="6 17" id="KW-0808">Transferase</keyword>
<feature type="transmembrane region" description="Helical" evidence="14">
    <location>
        <begin position="21"/>
        <end position="43"/>
    </location>
</feature>
<reference evidence="17 18" key="1">
    <citation type="submission" date="2024-09" db="EMBL/GenBank/DDBJ databases">
        <title>Paenibacillus zeirhizospherea sp. nov., isolated from surface of the maize (Zea mays) roots in a horticulture field, Hungary.</title>
        <authorList>
            <person name="Marton D."/>
            <person name="Farkas M."/>
            <person name="Bedics A."/>
            <person name="Toth E."/>
            <person name="Tancsics A."/>
            <person name="Boka K."/>
            <person name="Maroti G."/>
            <person name="Kriszt B."/>
            <person name="Cserhati M."/>
        </authorList>
    </citation>
    <scope>NUCLEOTIDE SEQUENCE [LARGE SCALE GENOMIC DNA]</scope>
    <source>
        <strain evidence="17 18">KCTC 33519</strain>
    </source>
</reference>
<dbReference type="InterPro" id="IPR003594">
    <property type="entry name" value="HATPase_dom"/>
</dbReference>
<keyword evidence="4" id="KW-1003">Cell membrane</keyword>
<evidence type="ECO:0000313" key="17">
    <source>
        <dbReference type="EMBL" id="MFB5265290.1"/>
    </source>
</evidence>
<keyword evidence="13 14" id="KW-0472">Membrane</keyword>
<dbReference type="PANTHER" id="PTHR34220">
    <property type="entry name" value="SENSOR HISTIDINE KINASE YPDA"/>
    <property type="match status" value="1"/>
</dbReference>
<gene>
    <name evidence="17" type="ORF">ACE41H_00605</name>
</gene>
<evidence type="ECO:0000256" key="2">
    <source>
        <dbReference type="ARBA" id="ARBA00004651"/>
    </source>
</evidence>
<dbReference type="Pfam" id="PF02518">
    <property type="entry name" value="HATPase_c"/>
    <property type="match status" value="1"/>
</dbReference>
<dbReference type="Proteomes" id="UP001580346">
    <property type="component" value="Unassembled WGS sequence"/>
</dbReference>
<keyword evidence="9 17" id="KW-0418">Kinase</keyword>
<keyword evidence="18" id="KW-1185">Reference proteome</keyword>
<evidence type="ECO:0000256" key="1">
    <source>
        <dbReference type="ARBA" id="ARBA00000085"/>
    </source>
</evidence>
<dbReference type="PANTHER" id="PTHR34220:SF11">
    <property type="entry name" value="SENSOR PROTEIN KINASE HPTS"/>
    <property type="match status" value="1"/>
</dbReference>
<dbReference type="RefSeq" id="WP_375352538.1">
    <property type="nucleotide sequence ID" value="NZ_JBHHMI010000001.1"/>
</dbReference>
<evidence type="ECO:0000256" key="11">
    <source>
        <dbReference type="ARBA" id="ARBA00022989"/>
    </source>
</evidence>
<dbReference type="InterPro" id="IPR036890">
    <property type="entry name" value="HATPase_C_sf"/>
</dbReference>
<comment type="caution">
    <text evidence="17">The sequence shown here is derived from an EMBL/GenBank/DDBJ whole genome shotgun (WGS) entry which is preliminary data.</text>
</comment>
<keyword evidence="5" id="KW-0597">Phosphoprotein</keyword>
<sequence length="636" mass="71874">MRAVIRKMIGKLVISVGGLPLQIKLIAAYIGVILVPVVLFSIYTFQQLYNNTLLEMTRKNEFALDSELKDILNNMEIMERTAQLAVSDRAVLNYLTSSRELEAEELVNFNMNTFPNLQHLLYSNPKVSHIRLFTNNPHVKEIWPVIFREERIYDKHWLPKVSARNGMTWWEIYSGPEDILRTGEAGSLEQASYISLLREVQAAEGVKGGIVQIDMELEDFSPKTFGSLQNGESRMLVFSRDGEAYFHPDSILPGSITAVAVREQLRMHAGSKRGSIRFSIKGQPYLGLYRTIDGPDVYLVNVVSLEPVLSDIRGRRNQLVVIVVVLIAFLSLISYGLHALILRQLTTLRDSMKQAHEGNFTVRIPVYGQGEIAELARHFRRMLSKIKELIAEAVEKQAAAKEAELNSLKNQIDSHFLYNTLENLKMMAEVQGQYPLSDALTSLGSMMRYSFQWSADFVTLADELRHIRNYMALMNIRYDDRLRLEVNVPEELLAHSVLKMSLQPIVENAVKHGWKPEHVGKKQFTVRIQAGKHDGSLHILITDNGTGMPEWRLNEVNAALRTGDEELQRPMDAASRSSTQGIGLRNVQKRIRLHCGEDYGIHVDSRQGSSTTVHMVLPQNILAKGGDQDDQAADCG</sequence>
<evidence type="ECO:0000256" key="5">
    <source>
        <dbReference type="ARBA" id="ARBA00022553"/>
    </source>
</evidence>
<dbReference type="SMART" id="SM00304">
    <property type="entry name" value="HAMP"/>
    <property type="match status" value="1"/>
</dbReference>
<feature type="domain" description="HAMP" evidence="16">
    <location>
        <begin position="339"/>
        <end position="391"/>
    </location>
</feature>